<dbReference type="PROSITE" id="PS50088">
    <property type="entry name" value="ANK_REPEAT"/>
    <property type="match status" value="5"/>
</dbReference>
<dbReference type="SMART" id="SM00248">
    <property type="entry name" value="ANK"/>
    <property type="match status" value="8"/>
</dbReference>
<dbReference type="InterPro" id="IPR051616">
    <property type="entry name" value="Cul2-RING_E3_ligase_SR"/>
</dbReference>
<evidence type="ECO:0000256" key="3">
    <source>
        <dbReference type="ARBA" id="ARBA00022989"/>
    </source>
</evidence>
<dbReference type="SUPFAM" id="SSF48403">
    <property type="entry name" value="Ankyrin repeat"/>
    <property type="match status" value="1"/>
</dbReference>
<name>A0A0D2AQE1_9EURO</name>
<gene>
    <name evidence="8" type="ORF">PV06_05744</name>
</gene>
<dbReference type="InterPro" id="IPR002110">
    <property type="entry name" value="Ankyrin_rpt"/>
</dbReference>
<dbReference type="GO" id="GO:0046873">
    <property type="term" value="F:metal ion transmembrane transporter activity"/>
    <property type="evidence" value="ECO:0007669"/>
    <property type="project" value="InterPro"/>
</dbReference>
<feature type="region of interest" description="Disordered" evidence="6">
    <location>
        <begin position="484"/>
        <end position="533"/>
    </location>
</feature>
<dbReference type="Gene3D" id="1.25.40.20">
    <property type="entry name" value="Ankyrin repeat-containing domain"/>
    <property type="match status" value="2"/>
</dbReference>
<dbReference type="GO" id="GO:0016020">
    <property type="term" value="C:membrane"/>
    <property type="evidence" value="ECO:0007669"/>
    <property type="project" value="UniProtKB-SubCell"/>
</dbReference>
<dbReference type="VEuPathDB" id="FungiDB:PV06_05744"/>
<evidence type="ECO:0000256" key="7">
    <source>
        <dbReference type="SAM" id="Phobius"/>
    </source>
</evidence>
<proteinExistence type="predicted"/>
<reference evidence="8 9" key="1">
    <citation type="submission" date="2015-01" db="EMBL/GenBank/DDBJ databases">
        <title>The Genome Sequence of Exophiala oligosperma CBS72588.</title>
        <authorList>
            <consortium name="The Broad Institute Genomics Platform"/>
            <person name="Cuomo C."/>
            <person name="de Hoog S."/>
            <person name="Gorbushina A."/>
            <person name="Stielow B."/>
            <person name="Teixiera M."/>
            <person name="Abouelleil A."/>
            <person name="Chapman S.B."/>
            <person name="Priest M."/>
            <person name="Young S.K."/>
            <person name="Wortman J."/>
            <person name="Nusbaum C."/>
            <person name="Birren B."/>
        </authorList>
    </citation>
    <scope>NUCLEOTIDE SEQUENCE [LARGE SCALE GENOMIC DNA]</scope>
    <source>
        <strain evidence="8 9">CBS 72588</strain>
    </source>
</reference>
<feature type="region of interest" description="Disordered" evidence="6">
    <location>
        <begin position="769"/>
        <end position="811"/>
    </location>
</feature>
<feature type="repeat" description="ANK" evidence="5">
    <location>
        <begin position="187"/>
        <end position="219"/>
    </location>
</feature>
<dbReference type="STRING" id="215243.A0A0D2AQE1"/>
<protein>
    <submittedName>
        <fullName evidence="8">Uncharacterized protein</fullName>
    </submittedName>
</protein>
<accession>A0A0D2AQE1</accession>
<evidence type="ECO:0000256" key="6">
    <source>
        <dbReference type="SAM" id="MobiDB-lite"/>
    </source>
</evidence>
<comment type="subcellular location">
    <subcellularLocation>
        <location evidence="1">Membrane</location>
        <topology evidence="1">Multi-pass membrane protein</topology>
    </subcellularLocation>
</comment>
<dbReference type="InterPro" id="IPR002523">
    <property type="entry name" value="MgTranspt_CorA/ZnTranspt_ZntB"/>
</dbReference>
<dbReference type="EMBL" id="KN847336">
    <property type="protein sequence ID" value="KIW42166.1"/>
    <property type="molecule type" value="Genomic_DNA"/>
</dbReference>
<keyword evidence="3 7" id="KW-1133">Transmembrane helix</keyword>
<dbReference type="OrthoDB" id="341259at2759"/>
<evidence type="ECO:0000256" key="5">
    <source>
        <dbReference type="PROSITE-ProRule" id="PRU00023"/>
    </source>
</evidence>
<dbReference type="PROSITE" id="PS50297">
    <property type="entry name" value="ANK_REP_REGION"/>
    <property type="match status" value="4"/>
</dbReference>
<sequence>MATATVEARPLRIKLTKAVTQKKDADLARLLQDEDSSRRNDENDLRALLTKAINIGYENGVKLLLDAGAKVDIIGNHGPLQSAIANTNDKTRNAIITLLLNRGCELEAKDATGRTPLMTACLRGQHDVILTLLARGADPNLEDMTGKNCLQIMASESKRKTEWSPEALSALLPKFKDLNKRDSEGREGRTPLLWAAARNQLTLVDALLKLGKGMVDINQSNDQGHSALHLAARHDEPEMIKLLVFMGAKIEARSDGDWTPLLMAAKEGNERAIDALLTSNANVNARTSSGMTSLHWAADSGRLTALNRLLRERDALKNSKDSFDSTPLIRAAQNGHWDIVDALRPYVLEGPTNRIARKACERFRAAVVNFFEDKDARGNIKYKNKVNKQTVWQIVYARDQKDPEKPAIPIALDQIEGKKPSFRWVHLPANNISWLEALLTRYYLESDMGDVTALKSLLRLLGRQQHRGSEIHSRFMRPSCKRIWIPPRQTSEQTQATPQRSSHLNNRKVTPSTPPPPPSARSTAPVAAAQSQQEDDMMVMFMPYLHWETDRNRTSLTQSLRAPAGNTDSLDDSELSRIAKDILLIHGYVAGSTDLHPRRTLDQFKHHSTKTDHQDADQVVYRYCKKRSKELKVFMVDQLWMISIGNLLISCFPERWKQPHRDPLNLFEGVVEDINSSTRPPVRNVFELATVITERCTGLFDRQQWDNDELLFAEMFELSIGRLTRKETKLFRRFKEASSHWLRSHEGGNVLYDSRLGLLDQDDYQSSDWSSDELHDHHHHRHHGNAHHAHGTVADSDTTSHGRQQRSDSFDNDLLNIDREAALLVECKDVEDELDILTSVLHQQQQVLNDFDATLRTTKRLQHRLDLYNKVNEQRRLVDLDILDLGRMARQAKSVNDNLTQVLDLKQKHANAVEARFQRKQAEESVRQGQTIMVFTIVTIVFLPLSFLASFFTINIVEFPRPAGAQQGELHLGWVVKWILGIGFALSVPLIGLAFVVGDVRALWVNWKFDRYRKRKQKEEMMMRMGMGIASVYGDEKTDPNRFERRSGVSRLTGFLRRRNIPRPRRGETIHSGLPVSKTGLPDDFCAPTKGSYVEGGHGHRQAYEATRTSHLGQRYYQHPRPHQPDVVSGLGLHQQGRQAMSSMESNRHVGNRYPRRLGRVGTETTERSAATEDLEIGAGFGI</sequence>
<feature type="compositionally biased region" description="Polar residues" evidence="6">
    <location>
        <begin position="488"/>
        <end position="509"/>
    </location>
</feature>
<feature type="transmembrane region" description="Helical" evidence="7">
    <location>
        <begin position="974"/>
        <end position="1007"/>
    </location>
</feature>
<dbReference type="PANTHER" id="PTHR46224">
    <property type="entry name" value="ANKYRIN REPEAT FAMILY PROTEIN"/>
    <property type="match status" value="1"/>
</dbReference>
<keyword evidence="2 7" id="KW-0812">Transmembrane</keyword>
<feature type="compositionally biased region" description="Low complexity" evidence="6">
    <location>
        <begin position="520"/>
        <end position="529"/>
    </location>
</feature>
<dbReference type="InterPro" id="IPR045863">
    <property type="entry name" value="CorA_TM1_TM2"/>
</dbReference>
<dbReference type="PANTHER" id="PTHR46224:SF6">
    <property type="entry name" value="ANKYRIN REPEAT FAMILY PROTEIN"/>
    <property type="match status" value="1"/>
</dbReference>
<feature type="repeat" description="ANK" evidence="5">
    <location>
        <begin position="223"/>
        <end position="255"/>
    </location>
</feature>
<dbReference type="InterPro" id="IPR036770">
    <property type="entry name" value="Ankyrin_rpt-contain_sf"/>
</dbReference>
<dbReference type="Pfam" id="PF01544">
    <property type="entry name" value="CorA"/>
    <property type="match status" value="1"/>
</dbReference>
<feature type="transmembrane region" description="Helical" evidence="7">
    <location>
        <begin position="932"/>
        <end position="954"/>
    </location>
</feature>
<keyword evidence="4 7" id="KW-0472">Membrane</keyword>
<feature type="compositionally biased region" description="Basic residues" evidence="6">
    <location>
        <begin position="777"/>
        <end position="790"/>
    </location>
</feature>
<dbReference type="Proteomes" id="UP000053342">
    <property type="component" value="Unassembled WGS sequence"/>
</dbReference>
<evidence type="ECO:0000313" key="8">
    <source>
        <dbReference type="EMBL" id="KIW42166.1"/>
    </source>
</evidence>
<dbReference type="AlphaFoldDB" id="A0A0D2AQE1"/>
<evidence type="ECO:0000256" key="4">
    <source>
        <dbReference type="ARBA" id="ARBA00023136"/>
    </source>
</evidence>
<feature type="repeat" description="ANK" evidence="5">
    <location>
        <begin position="256"/>
        <end position="288"/>
    </location>
</feature>
<evidence type="ECO:0000313" key="9">
    <source>
        <dbReference type="Proteomes" id="UP000053342"/>
    </source>
</evidence>
<keyword evidence="5" id="KW-0040">ANK repeat</keyword>
<evidence type="ECO:0000256" key="1">
    <source>
        <dbReference type="ARBA" id="ARBA00004141"/>
    </source>
</evidence>
<dbReference type="RefSeq" id="XP_016262382.1">
    <property type="nucleotide sequence ID" value="XM_016406778.1"/>
</dbReference>
<organism evidence="8 9">
    <name type="scientific">Exophiala oligosperma</name>
    <dbReference type="NCBI Taxonomy" id="215243"/>
    <lineage>
        <taxon>Eukaryota</taxon>
        <taxon>Fungi</taxon>
        <taxon>Dikarya</taxon>
        <taxon>Ascomycota</taxon>
        <taxon>Pezizomycotina</taxon>
        <taxon>Eurotiomycetes</taxon>
        <taxon>Chaetothyriomycetidae</taxon>
        <taxon>Chaetothyriales</taxon>
        <taxon>Herpotrichiellaceae</taxon>
        <taxon>Exophiala</taxon>
    </lineage>
</organism>
<keyword evidence="9" id="KW-1185">Reference proteome</keyword>
<evidence type="ECO:0000256" key="2">
    <source>
        <dbReference type="ARBA" id="ARBA00022692"/>
    </source>
</evidence>
<dbReference type="Gene3D" id="1.20.58.340">
    <property type="entry name" value="Magnesium transport protein CorA, transmembrane region"/>
    <property type="match status" value="1"/>
</dbReference>
<dbReference type="SUPFAM" id="SSF144083">
    <property type="entry name" value="Magnesium transport protein CorA, transmembrane region"/>
    <property type="match status" value="1"/>
</dbReference>
<feature type="repeat" description="ANK" evidence="5">
    <location>
        <begin position="289"/>
        <end position="322"/>
    </location>
</feature>
<dbReference type="Pfam" id="PF12796">
    <property type="entry name" value="Ank_2"/>
    <property type="match status" value="3"/>
</dbReference>
<dbReference type="GeneID" id="27357818"/>
<dbReference type="HOGENOM" id="CLU_003599_0_0_1"/>
<feature type="repeat" description="ANK" evidence="5">
    <location>
        <begin position="112"/>
        <end position="144"/>
    </location>
</feature>